<dbReference type="Gene3D" id="3.40.50.1220">
    <property type="entry name" value="TPP-binding domain"/>
    <property type="match status" value="1"/>
</dbReference>
<dbReference type="GO" id="GO:0050660">
    <property type="term" value="F:flavin adenine dinucleotide binding"/>
    <property type="evidence" value="ECO:0007669"/>
    <property type="project" value="TreeGrafter"/>
</dbReference>
<evidence type="ECO:0000256" key="3">
    <source>
        <dbReference type="RuleBase" id="RU362132"/>
    </source>
</evidence>
<feature type="domain" description="Thiamine pyrophosphate enzyme central" evidence="4">
    <location>
        <begin position="214"/>
        <end position="294"/>
    </location>
</feature>
<dbReference type="GO" id="GO:0000287">
    <property type="term" value="F:magnesium ion binding"/>
    <property type="evidence" value="ECO:0007669"/>
    <property type="project" value="InterPro"/>
</dbReference>
<comment type="similarity">
    <text evidence="1 3">Belongs to the TPP enzyme family.</text>
</comment>
<dbReference type="Gene3D" id="3.40.50.970">
    <property type="match status" value="2"/>
</dbReference>
<accession>A0A7Y9IZB6</accession>
<evidence type="ECO:0000256" key="2">
    <source>
        <dbReference type="ARBA" id="ARBA00023052"/>
    </source>
</evidence>
<dbReference type="SUPFAM" id="SSF52518">
    <property type="entry name" value="Thiamin diphosphate-binding fold (THDP-binding)"/>
    <property type="match status" value="2"/>
</dbReference>
<reference evidence="7 8" key="1">
    <citation type="submission" date="2020-07" db="EMBL/GenBank/DDBJ databases">
        <title>Genomic Encyclopedia of Type Strains, Phase IV (KMG-V): Genome sequencing to study the core and pangenomes of soil and plant-associated prokaryotes.</title>
        <authorList>
            <person name="Whitman W."/>
        </authorList>
    </citation>
    <scope>NUCLEOTIDE SEQUENCE [LARGE SCALE GENOMIC DNA]</scope>
    <source>
        <strain evidence="7 8">SAS40</strain>
    </source>
</reference>
<dbReference type="InterPro" id="IPR029035">
    <property type="entry name" value="DHS-like_NAD/FAD-binding_dom"/>
</dbReference>
<keyword evidence="2 3" id="KW-0786">Thiamine pyrophosphate</keyword>
<dbReference type="InterPro" id="IPR029061">
    <property type="entry name" value="THDP-binding"/>
</dbReference>
<gene>
    <name evidence="7" type="ORF">FHW18_004892</name>
</gene>
<dbReference type="InterPro" id="IPR012000">
    <property type="entry name" value="Thiamin_PyroP_enz_cen_dom"/>
</dbReference>
<comment type="caution">
    <text evidence="7">The sequence shown here is derived from an EMBL/GenBank/DDBJ whole genome shotgun (WGS) entry which is preliminary data.</text>
</comment>
<dbReference type="PANTHER" id="PTHR18968:SF13">
    <property type="entry name" value="ACETOLACTATE SYNTHASE CATALYTIC SUBUNIT, MITOCHONDRIAL"/>
    <property type="match status" value="1"/>
</dbReference>
<dbReference type="GO" id="GO:0009099">
    <property type="term" value="P:L-valine biosynthetic process"/>
    <property type="evidence" value="ECO:0007669"/>
    <property type="project" value="TreeGrafter"/>
</dbReference>
<evidence type="ECO:0000313" key="8">
    <source>
        <dbReference type="Proteomes" id="UP000542125"/>
    </source>
</evidence>
<evidence type="ECO:0000256" key="1">
    <source>
        <dbReference type="ARBA" id="ARBA00007812"/>
    </source>
</evidence>
<dbReference type="CDD" id="cd07035">
    <property type="entry name" value="TPP_PYR_POX_like"/>
    <property type="match status" value="1"/>
</dbReference>
<dbReference type="Pfam" id="PF02776">
    <property type="entry name" value="TPP_enzyme_N"/>
    <property type="match status" value="1"/>
</dbReference>
<feature type="domain" description="Thiamine pyrophosphate enzyme N-terminal TPP-binding" evidence="6">
    <location>
        <begin position="16"/>
        <end position="123"/>
    </location>
</feature>
<dbReference type="InterPro" id="IPR012001">
    <property type="entry name" value="Thiamin_PyroP_enz_TPP-bd_dom"/>
</dbReference>
<dbReference type="GO" id="GO:0030976">
    <property type="term" value="F:thiamine pyrophosphate binding"/>
    <property type="evidence" value="ECO:0007669"/>
    <property type="project" value="InterPro"/>
</dbReference>
<evidence type="ECO:0000259" key="4">
    <source>
        <dbReference type="Pfam" id="PF00205"/>
    </source>
</evidence>
<name>A0A7Y9IZB6_9BURK</name>
<dbReference type="Proteomes" id="UP000542125">
    <property type="component" value="Unassembled WGS sequence"/>
</dbReference>
<evidence type="ECO:0000259" key="6">
    <source>
        <dbReference type="Pfam" id="PF02776"/>
    </source>
</evidence>
<dbReference type="GO" id="GO:0005948">
    <property type="term" value="C:acetolactate synthase complex"/>
    <property type="evidence" value="ECO:0007669"/>
    <property type="project" value="TreeGrafter"/>
</dbReference>
<evidence type="ECO:0000313" key="7">
    <source>
        <dbReference type="EMBL" id="NYE85585.1"/>
    </source>
</evidence>
<keyword evidence="8" id="KW-1185">Reference proteome</keyword>
<dbReference type="GO" id="GO:0003984">
    <property type="term" value="F:acetolactate synthase activity"/>
    <property type="evidence" value="ECO:0007669"/>
    <property type="project" value="TreeGrafter"/>
</dbReference>
<dbReference type="SUPFAM" id="SSF52467">
    <property type="entry name" value="DHS-like NAD/FAD-binding domain"/>
    <property type="match status" value="1"/>
</dbReference>
<proteinExistence type="inferred from homology"/>
<dbReference type="AlphaFoldDB" id="A0A7Y9IZB6"/>
<organism evidence="7 8">
    <name type="scientific">Pigmentiphaga litoralis</name>
    <dbReference type="NCBI Taxonomy" id="516702"/>
    <lineage>
        <taxon>Bacteria</taxon>
        <taxon>Pseudomonadati</taxon>
        <taxon>Pseudomonadota</taxon>
        <taxon>Betaproteobacteria</taxon>
        <taxon>Burkholderiales</taxon>
        <taxon>Alcaligenaceae</taxon>
        <taxon>Pigmentiphaga</taxon>
    </lineage>
</organism>
<sequence length="580" mass="62554">MNIERPVGALASERQWGSDYLADLIRQLDLNYLAINPGASLRGLHDSLVNYLGNDDPQLLLCLHEEHAIAIAHGYAKVTGTPMAVAVHSNVGLMHASMAIYNAWCDRVPMVIVGATGPVDAAQRRPWIDWLHTARDQGKLVRDFIKWDDQPASLQAAGEAALRAQRIATTAPQGPVYLCFDVSLQEQACDPALPLPDPARFAQPVAAYPDPDAVQRVAQLLARAKRPVILAGRLSRHPDAWTRRVALAERLGATVITDLKQAAAFPTRHPLHVPFTVGQDGAQALRDADVILALDWLDPAGTVKVVGERGAAVTAAIVNCSPEQYSHRGWSMDHQALLRADLHFLCEPEALVDALLAFDDASPRFQKRERQPIPARVRKVDPAPSDDAALSIRVLAQVLRDTTKNILTSLIKVPLGWSNEVWDYDAPLDFLGKDGGAGIGSGPGMAIGAALALQGSGRLPLAVIGDGDFMFSASAFWTAARYRLPLLVVVANNSTYFNDEIHQERIARRRGRTTENKAIAQTMTDPAIDIPAIARAQGAHAGPTVRTAAELNAAMPDAIARVRGGALCVIDAQVLPGYES</sequence>
<evidence type="ECO:0000259" key="5">
    <source>
        <dbReference type="Pfam" id="PF02775"/>
    </source>
</evidence>
<protein>
    <submittedName>
        <fullName evidence="7">Thiamine pyrophosphate-dependent acetolactate synthase large subunit-like protein</fullName>
    </submittedName>
</protein>
<dbReference type="PANTHER" id="PTHR18968">
    <property type="entry name" value="THIAMINE PYROPHOSPHATE ENZYMES"/>
    <property type="match status" value="1"/>
</dbReference>
<dbReference type="Pfam" id="PF00205">
    <property type="entry name" value="TPP_enzyme_M"/>
    <property type="match status" value="1"/>
</dbReference>
<dbReference type="InterPro" id="IPR045229">
    <property type="entry name" value="TPP_enz"/>
</dbReference>
<dbReference type="Pfam" id="PF02775">
    <property type="entry name" value="TPP_enzyme_C"/>
    <property type="match status" value="1"/>
</dbReference>
<dbReference type="InterPro" id="IPR011766">
    <property type="entry name" value="TPP_enzyme_TPP-bd"/>
</dbReference>
<feature type="domain" description="Thiamine pyrophosphate enzyme TPP-binding" evidence="5">
    <location>
        <begin position="417"/>
        <end position="563"/>
    </location>
</feature>
<dbReference type="RefSeq" id="WP_179589634.1">
    <property type="nucleotide sequence ID" value="NZ_JACBYR010000002.1"/>
</dbReference>
<dbReference type="EMBL" id="JACBYR010000002">
    <property type="protein sequence ID" value="NYE85585.1"/>
    <property type="molecule type" value="Genomic_DNA"/>
</dbReference>
<dbReference type="GO" id="GO:0009097">
    <property type="term" value="P:isoleucine biosynthetic process"/>
    <property type="evidence" value="ECO:0007669"/>
    <property type="project" value="TreeGrafter"/>
</dbReference>